<sequence>MRVLIIEDNRDLAANLADYLEARGHVPDCAGDGVTGLHLAVTTRPDAIVLDLGLPGMDGMALCQRLREARQDTPVIMLTARGELDDRVQGLGTGADDYLVKPVALKELEARLLAQVRRATGGLTRTPLQVGDLILDEDTRRVSRGGRTITLARLDFELLRVLMRASPAVVPRHDLEQQAWHDQPPTADTMRAHIHRLRRAIDHGTARPLLHTVHGVGYRLAADDHDAPA</sequence>
<dbReference type="Gene3D" id="3.40.50.2300">
    <property type="match status" value="1"/>
</dbReference>
<keyword evidence="4 7" id="KW-0238">DNA-binding</keyword>
<evidence type="ECO:0000313" key="10">
    <source>
        <dbReference type="EMBL" id="SEO55799.1"/>
    </source>
</evidence>
<evidence type="ECO:0000256" key="7">
    <source>
        <dbReference type="PROSITE-ProRule" id="PRU01091"/>
    </source>
</evidence>
<keyword evidence="1 6" id="KW-0597">Phosphoprotein</keyword>
<dbReference type="FunFam" id="3.40.50.2300:FF:000002">
    <property type="entry name" value="DNA-binding response regulator PhoP"/>
    <property type="match status" value="1"/>
</dbReference>
<evidence type="ECO:0000313" key="11">
    <source>
        <dbReference type="Proteomes" id="UP000199657"/>
    </source>
</evidence>
<evidence type="ECO:0000256" key="4">
    <source>
        <dbReference type="ARBA" id="ARBA00023125"/>
    </source>
</evidence>
<protein>
    <submittedName>
        <fullName evidence="10">DNA-binding response regulator, OmpR family, contains REC and winged-helix (WHTH) domain</fullName>
    </submittedName>
</protein>
<dbReference type="Pfam" id="PF00072">
    <property type="entry name" value="Response_reg"/>
    <property type="match status" value="1"/>
</dbReference>
<dbReference type="SMART" id="SM00862">
    <property type="entry name" value="Trans_reg_C"/>
    <property type="match status" value="1"/>
</dbReference>
<dbReference type="SUPFAM" id="SSF46894">
    <property type="entry name" value="C-terminal effector domain of the bipartite response regulators"/>
    <property type="match status" value="1"/>
</dbReference>
<gene>
    <name evidence="10" type="ORF">SAMN04488052_101685</name>
</gene>
<dbReference type="GO" id="GO:0005829">
    <property type="term" value="C:cytosol"/>
    <property type="evidence" value="ECO:0007669"/>
    <property type="project" value="TreeGrafter"/>
</dbReference>
<dbReference type="Proteomes" id="UP000199657">
    <property type="component" value="Unassembled WGS sequence"/>
</dbReference>
<evidence type="ECO:0000259" key="9">
    <source>
        <dbReference type="PROSITE" id="PS51755"/>
    </source>
</evidence>
<feature type="domain" description="Response regulatory" evidence="8">
    <location>
        <begin position="2"/>
        <end position="116"/>
    </location>
</feature>
<dbReference type="InterPro" id="IPR036388">
    <property type="entry name" value="WH-like_DNA-bd_sf"/>
</dbReference>
<evidence type="ECO:0000256" key="1">
    <source>
        <dbReference type="ARBA" id="ARBA00022553"/>
    </source>
</evidence>
<dbReference type="PROSITE" id="PS51755">
    <property type="entry name" value="OMPR_PHOB"/>
    <property type="match status" value="1"/>
</dbReference>
<evidence type="ECO:0000256" key="5">
    <source>
        <dbReference type="ARBA" id="ARBA00023163"/>
    </source>
</evidence>
<accession>A0A1H8QNL1</accession>
<organism evidence="10 11">
    <name type="scientific">Aquisalimonas asiatica</name>
    <dbReference type="NCBI Taxonomy" id="406100"/>
    <lineage>
        <taxon>Bacteria</taxon>
        <taxon>Pseudomonadati</taxon>
        <taxon>Pseudomonadota</taxon>
        <taxon>Gammaproteobacteria</taxon>
        <taxon>Chromatiales</taxon>
        <taxon>Ectothiorhodospiraceae</taxon>
        <taxon>Aquisalimonas</taxon>
    </lineage>
</organism>
<evidence type="ECO:0000256" key="6">
    <source>
        <dbReference type="PROSITE-ProRule" id="PRU00169"/>
    </source>
</evidence>
<dbReference type="GO" id="GO:0032993">
    <property type="term" value="C:protein-DNA complex"/>
    <property type="evidence" value="ECO:0007669"/>
    <property type="project" value="TreeGrafter"/>
</dbReference>
<dbReference type="PANTHER" id="PTHR48111">
    <property type="entry name" value="REGULATOR OF RPOS"/>
    <property type="match status" value="1"/>
</dbReference>
<dbReference type="GO" id="GO:0000156">
    <property type="term" value="F:phosphorelay response regulator activity"/>
    <property type="evidence" value="ECO:0007669"/>
    <property type="project" value="TreeGrafter"/>
</dbReference>
<dbReference type="InterPro" id="IPR001789">
    <property type="entry name" value="Sig_transdc_resp-reg_receiver"/>
</dbReference>
<keyword evidence="11" id="KW-1185">Reference proteome</keyword>
<dbReference type="SMART" id="SM00448">
    <property type="entry name" value="REC"/>
    <property type="match status" value="1"/>
</dbReference>
<dbReference type="CDD" id="cd00383">
    <property type="entry name" value="trans_reg_C"/>
    <property type="match status" value="1"/>
</dbReference>
<dbReference type="Pfam" id="PF00486">
    <property type="entry name" value="Trans_reg_C"/>
    <property type="match status" value="1"/>
</dbReference>
<reference evidence="10 11" key="1">
    <citation type="submission" date="2016-10" db="EMBL/GenBank/DDBJ databases">
        <authorList>
            <person name="de Groot N.N."/>
        </authorList>
    </citation>
    <scope>NUCLEOTIDE SEQUENCE [LARGE SCALE GENOMIC DNA]</scope>
    <source>
        <strain evidence="10 11">CGMCC 1.6291</strain>
    </source>
</reference>
<keyword evidence="2" id="KW-0902">Two-component regulatory system</keyword>
<dbReference type="EMBL" id="FOEG01000001">
    <property type="protein sequence ID" value="SEO55799.1"/>
    <property type="molecule type" value="Genomic_DNA"/>
</dbReference>
<dbReference type="GO" id="GO:0006355">
    <property type="term" value="P:regulation of DNA-templated transcription"/>
    <property type="evidence" value="ECO:0007669"/>
    <property type="project" value="InterPro"/>
</dbReference>
<dbReference type="OrthoDB" id="9802426at2"/>
<keyword evidence="5" id="KW-0804">Transcription</keyword>
<dbReference type="STRING" id="406100.SAMN04488052_101685"/>
<dbReference type="InterPro" id="IPR039420">
    <property type="entry name" value="WalR-like"/>
</dbReference>
<dbReference type="SUPFAM" id="SSF52172">
    <property type="entry name" value="CheY-like"/>
    <property type="match status" value="1"/>
</dbReference>
<dbReference type="PANTHER" id="PTHR48111:SF22">
    <property type="entry name" value="REGULATOR OF RPOS"/>
    <property type="match status" value="1"/>
</dbReference>
<dbReference type="InterPro" id="IPR016032">
    <property type="entry name" value="Sig_transdc_resp-reg_C-effctor"/>
</dbReference>
<evidence type="ECO:0000256" key="2">
    <source>
        <dbReference type="ARBA" id="ARBA00023012"/>
    </source>
</evidence>
<evidence type="ECO:0000256" key="3">
    <source>
        <dbReference type="ARBA" id="ARBA00023015"/>
    </source>
</evidence>
<dbReference type="InterPro" id="IPR001867">
    <property type="entry name" value="OmpR/PhoB-type_DNA-bd"/>
</dbReference>
<dbReference type="Gene3D" id="1.10.10.10">
    <property type="entry name" value="Winged helix-like DNA-binding domain superfamily/Winged helix DNA-binding domain"/>
    <property type="match status" value="1"/>
</dbReference>
<dbReference type="InterPro" id="IPR011006">
    <property type="entry name" value="CheY-like_superfamily"/>
</dbReference>
<dbReference type="RefSeq" id="WP_091639915.1">
    <property type="nucleotide sequence ID" value="NZ_FOEG01000001.1"/>
</dbReference>
<feature type="DNA-binding region" description="OmpR/PhoB-type" evidence="7">
    <location>
        <begin position="125"/>
        <end position="222"/>
    </location>
</feature>
<keyword evidence="3" id="KW-0805">Transcription regulation</keyword>
<proteinExistence type="predicted"/>
<name>A0A1H8QNL1_9GAMM</name>
<dbReference type="AlphaFoldDB" id="A0A1H8QNL1"/>
<feature type="domain" description="OmpR/PhoB-type" evidence="9">
    <location>
        <begin position="125"/>
        <end position="222"/>
    </location>
</feature>
<dbReference type="PROSITE" id="PS50110">
    <property type="entry name" value="RESPONSE_REGULATORY"/>
    <property type="match status" value="1"/>
</dbReference>
<dbReference type="GO" id="GO:0000976">
    <property type="term" value="F:transcription cis-regulatory region binding"/>
    <property type="evidence" value="ECO:0007669"/>
    <property type="project" value="TreeGrafter"/>
</dbReference>
<feature type="modified residue" description="4-aspartylphosphate" evidence="6">
    <location>
        <position position="51"/>
    </location>
</feature>
<evidence type="ECO:0000259" key="8">
    <source>
        <dbReference type="PROSITE" id="PS50110"/>
    </source>
</evidence>
<dbReference type="CDD" id="cd17574">
    <property type="entry name" value="REC_OmpR"/>
    <property type="match status" value="1"/>
</dbReference>